<evidence type="ECO:0000313" key="2">
    <source>
        <dbReference type="EMBL" id="AOZ98373.1"/>
    </source>
</evidence>
<dbReference type="AlphaFoldDB" id="A0A1D9P770"/>
<dbReference type="KEGG" id="fcm:BIW12_02335"/>
<feature type="transmembrane region" description="Helical" evidence="1">
    <location>
        <begin position="21"/>
        <end position="37"/>
    </location>
</feature>
<dbReference type="EMBL" id="CP017774">
    <property type="protein sequence ID" value="AOZ98373.1"/>
    <property type="molecule type" value="Genomic_DNA"/>
</dbReference>
<dbReference type="Proteomes" id="UP000178198">
    <property type="component" value="Chromosome"/>
</dbReference>
<dbReference type="STRING" id="1306519.BIW12_02335"/>
<evidence type="ECO:0000256" key="1">
    <source>
        <dbReference type="SAM" id="Phobius"/>
    </source>
</evidence>
<name>A0A1D9P770_9FLAO</name>
<protein>
    <recommendedName>
        <fullName evidence="4">DUF4142 domain-containing protein</fullName>
    </recommendedName>
</protein>
<keyword evidence="3" id="KW-1185">Reference proteome</keyword>
<sequence>MSFYLISHKNKLMSTLKSNKIILFFMLFSISCLIVTSCEKKNKVEKSATNTKIEAQVLIEIAESNLKIVAITQKAQEREAENSSDIVFKQVENDHLLLKNKIKKIAKDNFIIIPNTLYDTTPLKSFISEANTYLYLKKTADLLLSELEQYKTIATTTQNKALKTVAAESITSIQNNIALVQKEQKLHQQ</sequence>
<organism evidence="2 3">
    <name type="scientific">Flavobacterium commune</name>
    <dbReference type="NCBI Taxonomy" id="1306519"/>
    <lineage>
        <taxon>Bacteria</taxon>
        <taxon>Pseudomonadati</taxon>
        <taxon>Bacteroidota</taxon>
        <taxon>Flavobacteriia</taxon>
        <taxon>Flavobacteriales</taxon>
        <taxon>Flavobacteriaceae</taxon>
        <taxon>Flavobacterium</taxon>
    </lineage>
</organism>
<accession>A0A1D9P770</accession>
<reference evidence="2 3" key="1">
    <citation type="submission" date="2016-10" db="EMBL/GenBank/DDBJ databases">
        <title>Complete Genome Sequence of Flavobacterium sp. PK15.</title>
        <authorList>
            <person name="Ekwe A."/>
            <person name="Kim S.B."/>
        </authorList>
    </citation>
    <scope>NUCLEOTIDE SEQUENCE [LARGE SCALE GENOMIC DNA]</scope>
    <source>
        <strain evidence="2 3">PK15</strain>
    </source>
</reference>
<keyword evidence="1" id="KW-1133">Transmembrane helix</keyword>
<evidence type="ECO:0000313" key="3">
    <source>
        <dbReference type="Proteomes" id="UP000178198"/>
    </source>
</evidence>
<keyword evidence="1" id="KW-0472">Membrane</keyword>
<evidence type="ECO:0008006" key="4">
    <source>
        <dbReference type="Google" id="ProtNLM"/>
    </source>
</evidence>
<proteinExistence type="predicted"/>
<keyword evidence="1" id="KW-0812">Transmembrane</keyword>
<gene>
    <name evidence="2" type="ORF">BIW12_02335</name>
</gene>